<evidence type="ECO:0000256" key="1">
    <source>
        <dbReference type="ARBA" id="ARBA00004141"/>
    </source>
</evidence>
<dbReference type="Pfam" id="PF04241">
    <property type="entry name" value="DUF423"/>
    <property type="match status" value="1"/>
</dbReference>
<feature type="transmembrane region" description="Helical" evidence="6">
    <location>
        <begin position="67"/>
        <end position="88"/>
    </location>
</feature>
<name>A0ABZ2REB7_ECTME</name>
<gene>
    <name evidence="7" type="ORF">WG219_19065</name>
</gene>
<evidence type="ECO:0000313" key="7">
    <source>
        <dbReference type="EMBL" id="WXL25378.1"/>
    </source>
</evidence>
<evidence type="ECO:0000256" key="2">
    <source>
        <dbReference type="ARBA" id="ARBA00009694"/>
    </source>
</evidence>
<feature type="transmembrane region" description="Helical" evidence="6">
    <location>
        <begin position="100"/>
        <end position="120"/>
    </location>
</feature>
<keyword evidence="8" id="KW-1185">Reference proteome</keyword>
<organism evidence="7 8">
    <name type="scientific">Ectopseudomonas mendocina</name>
    <name type="common">Pseudomonas mendocina</name>
    <dbReference type="NCBI Taxonomy" id="300"/>
    <lineage>
        <taxon>Bacteria</taxon>
        <taxon>Pseudomonadati</taxon>
        <taxon>Pseudomonadota</taxon>
        <taxon>Gammaproteobacteria</taxon>
        <taxon>Pseudomonadales</taxon>
        <taxon>Pseudomonadaceae</taxon>
        <taxon>Ectopseudomonas</taxon>
    </lineage>
</organism>
<dbReference type="InterPro" id="IPR006696">
    <property type="entry name" value="DUF423"/>
</dbReference>
<evidence type="ECO:0000313" key="8">
    <source>
        <dbReference type="Proteomes" id="UP001476583"/>
    </source>
</evidence>
<proteinExistence type="inferred from homology"/>
<reference evidence="7 8" key="1">
    <citation type="submission" date="2024-03" db="EMBL/GenBank/DDBJ databases">
        <title>Complete genome of BD2.</title>
        <authorList>
            <person name="Cao G."/>
        </authorList>
    </citation>
    <scope>NUCLEOTIDE SEQUENCE [LARGE SCALE GENOMIC DNA]</scope>
    <source>
        <strain evidence="7 8">BD2</strain>
    </source>
</reference>
<comment type="similarity">
    <text evidence="2">Belongs to the UPF0382 family.</text>
</comment>
<accession>A0ABZ2REB7</accession>
<feature type="transmembrane region" description="Helical" evidence="6">
    <location>
        <begin position="44"/>
        <end position="60"/>
    </location>
</feature>
<comment type="subcellular location">
    <subcellularLocation>
        <location evidence="1">Membrane</location>
        <topology evidence="1">Multi-pass membrane protein</topology>
    </subcellularLocation>
</comment>
<evidence type="ECO:0000256" key="6">
    <source>
        <dbReference type="SAM" id="Phobius"/>
    </source>
</evidence>
<evidence type="ECO:0000256" key="5">
    <source>
        <dbReference type="ARBA" id="ARBA00023136"/>
    </source>
</evidence>
<dbReference type="Proteomes" id="UP001476583">
    <property type="component" value="Chromosome"/>
</dbReference>
<sequence>MARLWLLLAAVAGCSGVALGAYGAHGLKRVLTPEYLAIFQTATQYQLIHALALFGVSLLATQRGGRLVSAAGGLFTLGIFMFCGSLYVLTLTGTTSLGMVAPMGGLSFMLGWLALGLAALKKA</sequence>
<keyword evidence="4 6" id="KW-1133">Transmembrane helix</keyword>
<dbReference type="EMBL" id="CP148074">
    <property type="protein sequence ID" value="WXL25378.1"/>
    <property type="molecule type" value="Genomic_DNA"/>
</dbReference>
<keyword evidence="5 6" id="KW-0472">Membrane</keyword>
<dbReference type="PANTHER" id="PTHR43461">
    <property type="entry name" value="TRANSMEMBRANE PROTEIN 256"/>
    <property type="match status" value="1"/>
</dbReference>
<evidence type="ECO:0000256" key="3">
    <source>
        <dbReference type="ARBA" id="ARBA00022692"/>
    </source>
</evidence>
<evidence type="ECO:0000256" key="4">
    <source>
        <dbReference type="ARBA" id="ARBA00022989"/>
    </source>
</evidence>
<protein>
    <submittedName>
        <fullName evidence="7">DUF423 domain-containing protein</fullName>
    </submittedName>
</protein>
<keyword evidence="3 6" id="KW-0812">Transmembrane</keyword>
<dbReference type="PANTHER" id="PTHR43461:SF1">
    <property type="entry name" value="TRANSMEMBRANE PROTEIN 256"/>
    <property type="match status" value="1"/>
</dbReference>